<organism evidence="1 2">
    <name type="scientific">Ascaris lumbricoides</name>
    <name type="common">Giant roundworm</name>
    <dbReference type="NCBI Taxonomy" id="6252"/>
    <lineage>
        <taxon>Eukaryota</taxon>
        <taxon>Metazoa</taxon>
        <taxon>Ecdysozoa</taxon>
        <taxon>Nematoda</taxon>
        <taxon>Chromadorea</taxon>
        <taxon>Rhabditida</taxon>
        <taxon>Spirurina</taxon>
        <taxon>Ascaridomorpha</taxon>
        <taxon>Ascaridoidea</taxon>
        <taxon>Ascarididae</taxon>
        <taxon>Ascaris</taxon>
    </lineage>
</organism>
<name>A0A0M3IE27_ASCLU</name>
<dbReference type="AlphaFoldDB" id="A0A0M3IE27"/>
<reference evidence="2" key="1">
    <citation type="submission" date="2017-02" db="UniProtKB">
        <authorList>
            <consortium name="WormBaseParasite"/>
        </authorList>
    </citation>
    <scope>IDENTIFICATION</scope>
</reference>
<accession>A0A0M3IE27</accession>
<evidence type="ECO:0000313" key="1">
    <source>
        <dbReference type="Proteomes" id="UP000036681"/>
    </source>
</evidence>
<keyword evidence="1" id="KW-1185">Reference proteome</keyword>
<proteinExistence type="predicted"/>
<dbReference type="WBParaSite" id="ALUE_0001632001-mRNA-1">
    <property type="protein sequence ID" value="ALUE_0001632001-mRNA-1"/>
    <property type="gene ID" value="ALUE_0001632001"/>
</dbReference>
<sequence length="44" mass="5087">MRWKERSSSTIHPGEQIIMDFNFKKIASDASGFFSRAKQVHCLT</sequence>
<protein>
    <submittedName>
        <fullName evidence="2">PilZ domain-containing protein</fullName>
    </submittedName>
</protein>
<dbReference type="Proteomes" id="UP000036681">
    <property type="component" value="Unplaced"/>
</dbReference>
<evidence type="ECO:0000313" key="2">
    <source>
        <dbReference type="WBParaSite" id="ALUE_0001632001-mRNA-1"/>
    </source>
</evidence>